<name>A0ABP9Z9Z9_9FUNG</name>
<organism evidence="1 2">
    <name type="scientific">Mucor flavus</name>
    <dbReference type="NCBI Taxonomy" id="439312"/>
    <lineage>
        <taxon>Eukaryota</taxon>
        <taxon>Fungi</taxon>
        <taxon>Fungi incertae sedis</taxon>
        <taxon>Mucoromycota</taxon>
        <taxon>Mucoromycotina</taxon>
        <taxon>Mucoromycetes</taxon>
        <taxon>Mucorales</taxon>
        <taxon>Mucorineae</taxon>
        <taxon>Mucoraceae</taxon>
        <taxon>Mucor</taxon>
    </lineage>
</organism>
<keyword evidence="2" id="KW-1185">Reference proteome</keyword>
<reference evidence="1 2" key="1">
    <citation type="submission" date="2024-04" db="EMBL/GenBank/DDBJ databases">
        <title>genome sequences of Mucor flavus KT1a and Helicostylum pulchrum KT1b strains isolated from the surface of a dry-aged beef.</title>
        <authorList>
            <person name="Toyotome T."/>
            <person name="Hosono M."/>
            <person name="Torimaru M."/>
            <person name="Fukuda K."/>
            <person name="Mikami N."/>
        </authorList>
    </citation>
    <scope>NUCLEOTIDE SEQUENCE [LARGE SCALE GENOMIC DNA]</scope>
    <source>
        <strain evidence="1 2">KT1a</strain>
    </source>
</reference>
<dbReference type="EMBL" id="BAABUK010000028">
    <property type="protein sequence ID" value="GAA5815907.1"/>
    <property type="molecule type" value="Genomic_DNA"/>
</dbReference>
<evidence type="ECO:0000313" key="2">
    <source>
        <dbReference type="Proteomes" id="UP001473302"/>
    </source>
</evidence>
<evidence type="ECO:0000313" key="1">
    <source>
        <dbReference type="EMBL" id="GAA5815907.1"/>
    </source>
</evidence>
<accession>A0ABP9Z9Z9</accession>
<dbReference type="Proteomes" id="UP001473302">
    <property type="component" value="Unassembled WGS sequence"/>
</dbReference>
<sequence>MRFEHVENSVQEAIIQALDLTTTRIKNIVDNQASFSSDNYSSSSVPVQRTDKDAQFENDDVFVDGYSQSIGTIIKSSAILIRNDLANEKPMSSRDAKIMSVSNSNGLSPILDLNGSSVNPQRFLFDHISSWEQLKITFLDKHPLKMTITPTVSFSVWKIVINV</sequence>
<protein>
    <submittedName>
        <fullName evidence="1">Uncharacterized protein</fullName>
    </submittedName>
</protein>
<comment type="caution">
    <text evidence="1">The sequence shown here is derived from an EMBL/GenBank/DDBJ whole genome shotgun (WGS) entry which is preliminary data.</text>
</comment>
<gene>
    <name evidence="1" type="ORF">MFLAVUS_009426</name>
</gene>
<proteinExistence type="predicted"/>